<dbReference type="GeneID" id="98310632"/>
<dbReference type="Proteomes" id="UP000051448">
    <property type="component" value="Unassembled WGS sequence"/>
</dbReference>
<evidence type="ECO:0000256" key="3">
    <source>
        <dbReference type="ARBA" id="ARBA00011881"/>
    </source>
</evidence>
<dbReference type="GO" id="GO:0005524">
    <property type="term" value="F:ATP binding"/>
    <property type="evidence" value="ECO:0007669"/>
    <property type="project" value="UniProtKB-KW"/>
</dbReference>
<dbReference type="InterPro" id="IPR052366">
    <property type="entry name" value="GTP_Pyrophosphokinase"/>
</dbReference>
<comment type="subunit">
    <text evidence="3">Homotetramer.</text>
</comment>
<evidence type="ECO:0000313" key="10">
    <source>
        <dbReference type="EMBL" id="KRL07772.1"/>
    </source>
</evidence>
<feature type="domain" description="RelA/SpoT" evidence="9">
    <location>
        <begin position="44"/>
        <end position="165"/>
    </location>
</feature>
<gene>
    <name evidence="10" type="ORF">FC92_GL001343</name>
</gene>
<keyword evidence="5" id="KW-0547">Nucleotide-binding</keyword>
<dbReference type="SUPFAM" id="SSF81301">
    <property type="entry name" value="Nucleotidyltransferase"/>
    <property type="match status" value="1"/>
</dbReference>
<dbReference type="FunFam" id="3.30.460.10:FF:000012">
    <property type="entry name" value="GTP pyrophosphokinase YjbM"/>
    <property type="match status" value="1"/>
</dbReference>
<dbReference type="SMART" id="SM00954">
    <property type="entry name" value="RelA_SpoT"/>
    <property type="match status" value="1"/>
</dbReference>
<comment type="similarity">
    <text evidence="2">Belongs to the RelA/SpoT family.</text>
</comment>
<dbReference type="PANTHER" id="PTHR47837">
    <property type="entry name" value="GTP PYROPHOSPHOKINASE YJBM"/>
    <property type="match status" value="1"/>
</dbReference>
<dbReference type="Gene3D" id="3.30.460.10">
    <property type="entry name" value="Beta Polymerase, domain 2"/>
    <property type="match status" value="1"/>
</dbReference>
<protein>
    <submittedName>
        <fullName evidence="10">GTP pyrophosphokinase</fullName>
    </submittedName>
</protein>
<comment type="pathway">
    <text evidence="1">Purine metabolism; ppGpp biosynthesis; ppGpp from GTP: step 1/2.</text>
</comment>
<dbReference type="RefSeq" id="WP_057868858.1">
    <property type="nucleotide sequence ID" value="NZ_AZDX01000004.1"/>
</dbReference>
<dbReference type="PATRIC" id="fig|1423759.3.peg.1412"/>
<evidence type="ECO:0000256" key="8">
    <source>
        <dbReference type="SAM" id="Coils"/>
    </source>
</evidence>
<dbReference type="InterPro" id="IPR007685">
    <property type="entry name" value="RelA_SpoT"/>
</dbReference>
<feature type="coiled-coil region" evidence="8">
    <location>
        <begin position="173"/>
        <end position="200"/>
    </location>
</feature>
<keyword evidence="7" id="KW-0067">ATP-binding</keyword>
<evidence type="ECO:0000313" key="11">
    <source>
        <dbReference type="Proteomes" id="UP000051448"/>
    </source>
</evidence>
<keyword evidence="8" id="KW-0175">Coiled coil</keyword>
<dbReference type="AlphaFoldDB" id="A0A0R1MIH6"/>
<evidence type="ECO:0000256" key="7">
    <source>
        <dbReference type="ARBA" id="ARBA00022840"/>
    </source>
</evidence>
<dbReference type="Pfam" id="PF04607">
    <property type="entry name" value="RelA_SpoT"/>
    <property type="match status" value="1"/>
</dbReference>
<dbReference type="GO" id="GO:0015970">
    <property type="term" value="P:guanosine tetraphosphate biosynthetic process"/>
    <property type="evidence" value="ECO:0007669"/>
    <property type="project" value="UniProtKB-UniPathway"/>
</dbReference>
<evidence type="ECO:0000256" key="6">
    <source>
        <dbReference type="ARBA" id="ARBA00022777"/>
    </source>
</evidence>
<reference evidence="10 11" key="1">
    <citation type="journal article" date="2015" name="Genome Announc.">
        <title>Expanding the biotechnology potential of lactobacilli through comparative genomics of 213 strains and associated genera.</title>
        <authorList>
            <person name="Sun Z."/>
            <person name="Harris H.M."/>
            <person name="McCann A."/>
            <person name="Guo C."/>
            <person name="Argimon S."/>
            <person name="Zhang W."/>
            <person name="Yang X."/>
            <person name="Jeffery I.B."/>
            <person name="Cooney J.C."/>
            <person name="Kagawa T.F."/>
            <person name="Liu W."/>
            <person name="Song Y."/>
            <person name="Salvetti E."/>
            <person name="Wrobel A."/>
            <person name="Rasinkangas P."/>
            <person name="Parkhill J."/>
            <person name="Rea M.C."/>
            <person name="O'Sullivan O."/>
            <person name="Ritari J."/>
            <person name="Douillard F.P."/>
            <person name="Paul Ross R."/>
            <person name="Yang R."/>
            <person name="Briner A.E."/>
            <person name="Felis G.E."/>
            <person name="de Vos W.M."/>
            <person name="Barrangou R."/>
            <person name="Klaenhammer T.R."/>
            <person name="Caufield P.W."/>
            <person name="Cui Y."/>
            <person name="Zhang H."/>
            <person name="O'Toole P.W."/>
        </authorList>
    </citation>
    <scope>NUCLEOTIDE SEQUENCE [LARGE SCALE GENOMIC DNA]</scope>
    <source>
        <strain evidence="10 11">DSM 19519</strain>
    </source>
</reference>
<dbReference type="OrthoDB" id="9789634at2"/>
<organism evidence="10 11">
    <name type="scientific">Liquorilactobacillus hordei DSM 19519</name>
    <dbReference type="NCBI Taxonomy" id="1423759"/>
    <lineage>
        <taxon>Bacteria</taxon>
        <taxon>Bacillati</taxon>
        <taxon>Bacillota</taxon>
        <taxon>Bacilli</taxon>
        <taxon>Lactobacillales</taxon>
        <taxon>Lactobacillaceae</taxon>
        <taxon>Liquorilactobacillus</taxon>
    </lineage>
</organism>
<dbReference type="CDD" id="cd05399">
    <property type="entry name" value="NT_Rel-Spo_like"/>
    <property type="match status" value="1"/>
</dbReference>
<evidence type="ECO:0000256" key="2">
    <source>
        <dbReference type="ARBA" id="ARBA00007476"/>
    </source>
</evidence>
<evidence type="ECO:0000256" key="4">
    <source>
        <dbReference type="ARBA" id="ARBA00022679"/>
    </source>
</evidence>
<evidence type="ECO:0000259" key="9">
    <source>
        <dbReference type="SMART" id="SM00954"/>
    </source>
</evidence>
<comment type="caution">
    <text evidence="10">The sequence shown here is derived from an EMBL/GenBank/DDBJ whole genome shotgun (WGS) entry which is preliminary data.</text>
</comment>
<dbReference type="Gene3D" id="1.10.287.860">
    <property type="entry name" value="Nucleotidyltransferase"/>
    <property type="match status" value="1"/>
</dbReference>
<evidence type="ECO:0000256" key="5">
    <source>
        <dbReference type="ARBA" id="ARBA00022741"/>
    </source>
</evidence>
<keyword evidence="11" id="KW-1185">Reference proteome</keyword>
<dbReference type="PANTHER" id="PTHR47837:SF2">
    <property type="entry name" value="GTP PYROPHOSPHOKINASE YWAC"/>
    <property type="match status" value="1"/>
</dbReference>
<sequence length="211" mass="24986">MKEDWTGFLLPYKQTTSELKAKFTALREQFKLSQQHVPIEFVTARVKPVDSILEKMQRRNILEANLENEMEDIAGVRIMCQFVDDIYQLVKLIRKRNDLSVIEERDYIANEKESGYRSYHLIIKYPVQLLDGQRDILAEIQIRTLAMNFWATIEHSLNYKYNGKFPNELEVRLKRAAEAAFQLDQEMSAIREEIKDAQQEFSYRRGNDTKE</sequence>
<accession>A0A0R1MIH6</accession>
<dbReference type="InterPro" id="IPR043519">
    <property type="entry name" value="NT_sf"/>
</dbReference>
<name>A0A0R1MIH6_9LACO</name>
<dbReference type="EMBL" id="AZDX01000004">
    <property type="protein sequence ID" value="KRL07772.1"/>
    <property type="molecule type" value="Genomic_DNA"/>
</dbReference>
<keyword evidence="4" id="KW-0808">Transferase</keyword>
<dbReference type="STRING" id="1423759.FC92_GL001343"/>
<keyword evidence="6 10" id="KW-0418">Kinase</keyword>
<dbReference type="UniPathway" id="UPA00908">
    <property type="reaction ID" value="UER00884"/>
</dbReference>
<dbReference type="GO" id="GO:0016301">
    <property type="term" value="F:kinase activity"/>
    <property type="evidence" value="ECO:0007669"/>
    <property type="project" value="UniProtKB-KW"/>
</dbReference>
<proteinExistence type="inferred from homology"/>
<evidence type="ECO:0000256" key="1">
    <source>
        <dbReference type="ARBA" id="ARBA00004976"/>
    </source>
</evidence>